<proteinExistence type="predicted"/>
<comment type="caution">
    <text evidence="2">The sequence shown here is derived from an EMBL/GenBank/DDBJ whole genome shotgun (WGS) entry which is preliminary data.</text>
</comment>
<dbReference type="SUPFAM" id="SSF50370">
    <property type="entry name" value="Ricin B-like lectins"/>
    <property type="match status" value="1"/>
</dbReference>
<organism evidence="2 3">
    <name type="scientific">Kribbella speibonae</name>
    <dbReference type="NCBI Taxonomy" id="1572660"/>
    <lineage>
        <taxon>Bacteria</taxon>
        <taxon>Bacillati</taxon>
        <taxon>Actinomycetota</taxon>
        <taxon>Actinomycetes</taxon>
        <taxon>Propionibacteriales</taxon>
        <taxon>Kribbellaceae</taxon>
        <taxon>Kribbella</taxon>
    </lineage>
</organism>
<evidence type="ECO:0000256" key="1">
    <source>
        <dbReference type="SAM" id="SignalP"/>
    </source>
</evidence>
<dbReference type="AlphaFoldDB" id="A0A4R0ISZ5"/>
<feature type="signal peptide" evidence="1">
    <location>
        <begin position="1"/>
        <end position="37"/>
    </location>
</feature>
<dbReference type="PROSITE" id="PS50231">
    <property type="entry name" value="RICIN_B_LECTIN"/>
    <property type="match status" value="1"/>
</dbReference>
<dbReference type="InterPro" id="IPR035992">
    <property type="entry name" value="Ricin_B-like_lectins"/>
</dbReference>
<feature type="chain" id="PRO_5020254807" evidence="1">
    <location>
        <begin position="38"/>
        <end position="263"/>
    </location>
</feature>
<reference evidence="2 3" key="1">
    <citation type="submission" date="2019-02" db="EMBL/GenBank/DDBJ databases">
        <title>Kribbella capetownensis sp. nov. and Kribbella speibonae sp. nov., isolated from soil.</title>
        <authorList>
            <person name="Curtis S.M."/>
            <person name="Norton I."/>
            <person name="Everest G.J."/>
            <person name="Meyers P.R."/>
        </authorList>
    </citation>
    <scope>NUCLEOTIDE SEQUENCE [LARGE SCALE GENOMIC DNA]</scope>
    <source>
        <strain evidence="2 3">YM55</strain>
    </source>
</reference>
<name>A0A4R0ISZ5_9ACTN</name>
<dbReference type="EMBL" id="SJKC01000006">
    <property type="protein sequence ID" value="TCC31835.1"/>
    <property type="molecule type" value="Genomic_DNA"/>
</dbReference>
<keyword evidence="1" id="KW-0732">Signal</keyword>
<protein>
    <submittedName>
        <fullName evidence="2">Uncharacterized protein</fullName>
    </submittedName>
</protein>
<sequence length="263" mass="26740">MARPLEVVLITRKLFSRTGVVVLAVSVAIATAIPAQAANPAPSGSKTPGVSVGVAQQIATRSDTRYCLTFVAAQKVPMAVMMACAPGKEGKTQEWIYTESGQLQVAMSKSVGGALATTGACLDSGADLAKVPASAPLLVLPCRSGDGQKWNYDEDTGTFVNEASGLALTSLLGKGKAKQAQPTGTMSAAGTPIQAWSGLPVPGLDILGAVLALVNALLASLGLALPLPIAGAAASLLSLLRPQVPIPAQMETLPKQMMQLAQS</sequence>
<dbReference type="Gene3D" id="2.80.10.50">
    <property type="match status" value="1"/>
</dbReference>
<evidence type="ECO:0000313" key="3">
    <source>
        <dbReference type="Proteomes" id="UP000294225"/>
    </source>
</evidence>
<dbReference type="Proteomes" id="UP000294225">
    <property type="component" value="Unassembled WGS sequence"/>
</dbReference>
<evidence type="ECO:0000313" key="2">
    <source>
        <dbReference type="EMBL" id="TCC31835.1"/>
    </source>
</evidence>
<gene>
    <name evidence="2" type="ORF">E0H92_35485</name>
</gene>
<accession>A0A4R0ISZ5</accession>